<dbReference type="GO" id="GO:0003735">
    <property type="term" value="F:structural constituent of ribosome"/>
    <property type="evidence" value="ECO:0007669"/>
    <property type="project" value="InterPro"/>
</dbReference>
<evidence type="ECO:0000313" key="5">
    <source>
        <dbReference type="EMBL" id="EJW04543.1"/>
    </source>
</evidence>
<dbReference type="InParanoid" id="J8ZY30"/>
<dbReference type="GO" id="GO:0006412">
    <property type="term" value="P:translation"/>
    <property type="evidence" value="ECO:0007669"/>
    <property type="project" value="InterPro"/>
</dbReference>
<accession>J8ZY30</accession>
<organism evidence="5 6">
    <name type="scientific">Edhazardia aedis (strain USNM 41457)</name>
    <name type="common">Microsporidian parasite</name>
    <dbReference type="NCBI Taxonomy" id="1003232"/>
    <lineage>
        <taxon>Eukaryota</taxon>
        <taxon>Fungi</taxon>
        <taxon>Fungi incertae sedis</taxon>
        <taxon>Microsporidia</taxon>
        <taxon>Edhazardia</taxon>
    </lineage>
</organism>
<keyword evidence="3" id="KW-0687">Ribonucleoprotein</keyword>
<dbReference type="STRING" id="1003232.J8ZY30"/>
<protein>
    <recommendedName>
        <fullName evidence="4">Small ribosomal subunit protein uS2</fullName>
    </recommendedName>
</protein>
<dbReference type="FunFam" id="3.40.50.10490:FF:000030">
    <property type="entry name" value="30S ribosomal protein S2"/>
    <property type="match status" value="1"/>
</dbReference>
<name>J8ZY30_EDHAE</name>
<dbReference type="EMBL" id="AFBI03000017">
    <property type="protein sequence ID" value="EJW04543.1"/>
    <property type="molecule type" value="Genomic_DNA"/>
</dbReference>
<dbReference type="FunCoup" id="J8ZY30">
    <property type="interactions" value="173"/>
</dbReference>
<dbReference type="InterPro" id="IPR001865">
    <property type="entry name" value="Ribosomal_uS2"/>
</dbReference>
<dbReference type="Pfam" id="PF00318">
    <property type="entry name" value="Ribosomal_S2"/>
    <property type="match status" value="1"/>
</dbReference>
<dbReference type="InterPro" id="IPR023591">
    <property type="entry name" value="Ribosomal_uS2_flav_dom_sf"/>
</dbReference>
<sequence>MTKKFRIDFPAEFQQALIRCYCHLGGKKVTRQCENYVYAVRPEDGIHIIDINLQWEKIILAARAICAIPNPQDIIVCSSREYGRKAVLRFCEYTGCTPYVGRFIPGMFTNPQIRKIKEPRLVVVADPFTDKQTVYEAGFVNTPCVAFCNTDNDLDYVDIAIPMNNRSLNAIGAGFCILAKVVKFMRGEAGLTDNLKFEIERYFYRNIAELEELAAEQEASKMKQEVDFVEPKENVVQEGEEQAAWG</sequence>
<comment type="caution">
    <text evidence="5">The sequence shown here is derived from an EMBL/GenBank/DDBJ whole genome shotgun (WGS) entry which is preliminary data.</text>
</comment>
<dbReference type="InterPro" id="IPR005707">
    <property type="entry name" value="Ribosomal_uS2_euk/arc"/>
</dbReference>
<comment type="similarity">
    <text evidence="1">Belongs to the universal ribosomal protein uS2 family.</text>
</comment>
<evidence type="ECO:0000313" key="6">
    <source>
        <dbReference type="Proteomes" id="UP000003163"/>
    </source>
</evidence>
<dbReference type="OMA" id="WEGDAEW"/>
<dbReference type="HOGENOM" id="CLU_058171_2_0_1"/>
<evidence type="ECO:0000256" key="1">
    <source>
        <dbReference type="ARBA" id="ARBA00006242"/>
    </source>
</evidence>
<dbReference type="OrthoDB" id="414863at2759"/>
<dbReference type="Proteomes" id="UP000003163">
    <property type="component" value="Unassembled WGS sequence"/>
</dbReference>
<dbReference type="PRINTS" id="PR00395">
    <property type="entry name" value="RIBOSOMALS2"/>
</dbReference>
<reference evidence="5 6" key="1">
    <citation type="submission" date="2011-08" db="EMBL/GenBank/DDBJ databases">
        <authorList>
            <person name="Liu Z.J."/>
            <person name="Shi F.L."/>
            <person name="Lu J.Q."/>
            <person name="Li M."/>
            <person name="Wang Z.L."/>
        </authorList>
    </citation>
    <scope>NUCLEOTIDE SEQUENCE [LARGE SCALE GENOMIC DNA]</scope>
    <source>
        <strain evidence="5 6">USNM 41457</strain>
    </source>
</reference>
<dbReference type="CDD" id="cd01425">
    <property type="entry name" value="RPS2"/>
    <property type="match status" value="1"/>
</dbReference>
<dbReference type="SUPFAM" id="SSF52313">
    <property type="entry name" value="Ribosomal protein S2"/>
    <property type="match status" value="1"/>
</dbReference>
<gene>
    <name evidence="5" type="ORF">EDEG_01226</name>
</gene>
<dbReference type="GO" id="GO:0015935">
    <property type="term" value="C:small ribosomal subunit"/>
    <property type="evidence" value="ECO:0007669"/>
    <property type="project" value="InterPro"/>
</dbReference>
<dbReference type="Gene3D" id="3.40.50.10490">
    <property type="entry name" value="Glucose-6-phosphate isomerase like protein, domain 1"/>
    <property type="match status" value="1"/>
</dbReference>
<dbReference type="AlphaFoldDB" id="J8ZY30"/>
<evidence type="ECO:0000256" key="2">
    <source>
        <dbReference type="ARBA" id="ARBA00022980"/>
    </source>
</evidence>
<evidence type="ECO:0000256" key="4">
    <source>
        <dbReference type="ARBA" id="ARBA00035256"/>
    </source>
</evidence>
<reference evidence="6" key="2">
    <citation type="submission" date="2015-07" db="EMBL/GenBank/DDBJ databases">
        <title>Contrasting host-pathogen interactions and genome evolution in two generalist and specialist microsporidian pathogens of mosquitoes.</title>
        <authorList>
            <consortium name="The Broad Institute Genomics Platform"/>
            <consortium name="The Broad Institute Genome Sequencing Center for Infectious Disease"/>
            <person name="Cuomo C.A."/>
            <person name="Sanscrainte N.D."/>
            <person name="Goldberg J.M."/>
            <person name="Heiman D."/>
            <person name="Young S."/>
            <person name="Zeng Q."/>
            <person name="Becnel J.J."/>
            <person name="Birren B.W."/>
        </authorList>
    </citation>
    <scope>NUCLEOTIDE SEQUENCE [LARGE SCALE GENOMIC DNA]</scope>
    <source>
        <strain evidence="6">USNM 41457</strain>
    </source>
</reference>
<keyword evidence="2 5" id="KW-0689">Ribosomal protein</keyword>
<dbReference type="VEuPathDB" id="MicrosporidiaDB:EDEG_01226"/>
<dbReference type="PANTHER" id="PTHR11489">
    <property type="entry name" value="40S RIBOSOMAL PROTEIN SA"/>
    <property type="match status" value="1"/>
</dbReference>
<evidence type="ECO:0000256" key="3">
    <source>
        <dbReference type="ARBA" id="ARBA00023274"/>
    </source>
</evidence>
<keyword evidence="6" id="KW-1185">Reference proteome</keyword>
<proteinExistence type="inferred from homology"/>